<feature type="transmembrane region" description="Helical" evidence="9">
    <location>
        <begin position="147"/>
        <end position="166"/>
    </location>
</feature>
<keyword evidence="7" id="KW-0406">Ion transport</keyword>
<organism evidence="11 12">
    <name type="scientific">Antrihabitans stalagmiti</name>
    <dbReference type="NCBI Taxonomy" id="2799499"/>
    <lineage>
        <taxon>Bacteria</taxon>
        <taxon>Bacillati</taxon>
        <taxon>Actinomycetota</taxon>
        <taxon>Actinomycetes</taxon>
        <taxon>Mycobacteriales</taxon>
        <taxon>Nocardiaceae</taxon>
        <taxon>Antrihabitans</taxon>
    </lineage>
</organism>
<dbReference type="Gene3D" id="1.20.1530.20">
    <property type="match status" value="1"/>
</dbReference>
<keyword evidence="12" id="KW-1185">Reference proteome</keyword>
<protein>
    <submittedName>
        <fullName evidence="11">Cation:proton antiporter</fullName>
    </submittedName>
</protein>
<feature type="transmembrane region" description="Helical" evidence="9">
    <location>
        <begin position="292"/>
        <end position="311"/>
    </location>
</feature>
<evidence type="ECO:0000256" key="1">
    <source>
        <dbReference type="ARBA" id="ARBA00004141"/>
    </source>
</evidence>
<dbReference type="Proteomes" id="UP000655868">
    <property type="component" value="Unassembled WGS sequence"/>
</dbReference>
<keyword evidence="8 9" id="KW-0472">Membrane</keyword>
<dbReference type="GO" id="GO:0016020">
    <property type="term" value="C:membrane"/>
    <property type="evidence" value="ECO:0007669"/>
    <property type="project" value="UniProtKB-SubCell"/>
</dbReference>
<feature type="transmembrane region" description="Helical" evidence="9">
    <location>
        <begin position="350"/>
        <end position="371"/>
    </location>
</feature>
<dbReference type="EMBL" id="JAEMNV010000003">
    <property type="protein sequence ID" value="MBJ8339181.1"/>
    <property type="molecule type" value="Genomic_DNA"/>
</dbReference>
<feature type="transmembrane region" description="Helical" evidence="9">
    <location>
        <begin position="92"/>
        <end position="110"/>
    </location>
</feature>
<reference evidence="11" key="1">
    <citation type="submission" date="2020-12" db="EMBL/GenBank/DDBJ databases">
        <title>Antrihabitans popcorni sp. nov. and Antrihabitans auranticaus sp. nov., isolated from a larva cave.</title>
        <authorList>
            <person name="Lee S.D."/>
            <person name="Kim I.S."/>
        </authorList>
    </citation>
    <scope>NUCLEOTIDE SEQUENCE</scope>
    <source>
        <strain evidence="11">YC3-6</strain>
    </source>
</reference>
<keyword evidence="6 9" id="KW-1133">Transmembrane helix</keyword>
<dbReference type="PANTHER" id="PTHR43562:SF1">
    <property type="entry name" value="NA(+)_H(+) ANTIPORTER YJBQ-RELATED"/>
    <property type="match status" value="1"/>
</dbReference>
<feature type="transmembrane region" description="Helical" evidence="9">
    <location>
        <begin position="172"/>
        <end position="192"/>
    </location>
</feature>
<feature type="domain" description="Cation/H+ exchanger transmembrane" evidence="10">
    <location>
        <begin position="16"/>
        <end position="368"/>
    </location>
</feature>
<feature type="transmembrane region" description="Helical" evidence="9">
    <location>
        <begin position="30"/>
        <end position="48"/>
    </location>
</feature>
<dbReference type="RefSeq" id="WP_199703892.1">
    <property type="nucleotide sequence ID" value="NZ_JAEMNV010000003.1"/>
</dbReference>
<dbReference type="GO" id="GO:1902600">
    <property type="term" value="P:proton transmembrane transport"/>
    <property type="evidence" value="ECO:0007669"/>
    <property type="project" value="InterPro"/>
</dbReference>
<evidence type="ECO:0000313" key="12">
    <source>
        <dbReference type="Proteomes" id="UP000655868"/>
    </source>
</evidence>
<dbReference type="InterPro" id="IPR038770">
    <property type="entry name" value="Na+/solute_symporter_sf"/>
</dbReference>
<evidence type="ECO:0000256" key="9">
    <source>
        <dbReference type="SAM" id="Phobius"/>
    </source>
</evidence>
<evidence type="ECO:0000313" key="11">
    <source>
        <dbReference type="EMBL" id="MBJ8339181.1"/>
    </source>
</evidence>
<comment type="caution">
    <text evidence="11">The sequence shown here is derived from an EMBL/GenBank/DDBJ whole genome shotgun (WGS) entry which is preliminary data.</text>
</comment>
<feature type="transmembrane region" description="Helical" evidence="9">
    <location>
        <begin position="262"/>
        <end position="280"/>
    </location>
</feature>
<keyword evidence="3" id="KW-0813">Transport</keyword>
<dbReference type="InterPro" id="IPR006153">
    <property type="entry name" value="Cation/H_exchanger_TM"/>
</dbReference>
<comment type="subcellular location">
    <subcellularLocation>
        <location evidence="1">Membrane</location>
        <topology evidence="1">Multi-pass membrane protein</topology>
    </subcellularLocation>
</comment>
<dbReference type="PANTHER" id="PTHR43562">
    <property type="entry name" value="NAPA-TYPE SODIUM/HYDROGEN ANTIPORTER"/>
    <property type="match status" value="1"/>
</dbReference>
<dbReference type="Pfam" id="PF00999">
    <property type="entry name" value="Na_H_Exchanger"/>
    <property type="match status" value="1"/>
</dbReference>
<evidence type="ECO:0000256" key="4">
    <source>
        <dbReference type="ARBA" id="ARBA00022449"/>
    </source>
</evidence>
<keyword evidence="5 9" id="KW-0812">Transmembrane</keyword>
<keyword evidence="4" id="KW-0050">Antiport</keyword>
<proteinExistence type="inferred from homology"/>
<evidence type="ECO:0000259" key="10">
    <source>
        <dbReference type="Pfam" id="PF00999"/>
    </source>
</evidence>
<dbReference type="AlphaFoldDB" id="A0A934U2W6"/>
<evidence type="ECO:0000256" key="7">
    <source>
        <dbReference type="ARBA" id="ARBA00023065"/>
    </source>
</evidence>
<evidence type="ECO:0000256" key="6">
    <source>
        <dbReference type="ARBA" id="ARBA00022989"/>
    </source>
</evidence>
<dbReference type="GO" id="GO:0015297">
    <property type="term" value="F:antiporter activity"/>
    <property type="evidence" value="ECO:0007669"/>
    <property type="project" value="UniProtKB-KW"/>
</dbReference>
<evidence type="ECO:0000256" key="5">
    <source>
        <dbReference type="ARBA" id="ARBA00022692"/>
    </source>
</evidence>
<sequence length="378" mass="38568">MSFSTLALIMAIGLAGPLLAARKSWNIPVVLGELGAGIIFGATGFAIIDASEPTFTFLADVGFAVTMFVAGTHVPVRDPAVRSAIGKGAGRAALVGVLAAMLAVVLAHMFDTGHAALYAVLLASSSAALILPIVDSLSLRGTSILEMTAQVAIADTACIVALPLVIDKDNAVRAAIGAVLVSLCAVALFFALRYLESSGLRKRVHKLSEDRKFAIELRVSLAILFALAAVATTSHVSIMLAGFAAGLAVAGVGEPRRVAKQLFAVNDGFLGPLFFVWLGAKIDLRELVEHPGYIGLGLALGIGAVAVHCVTRLLGQPLPLGALAATQLGVPIAAVTVGTQLNILQPGEPAAIILGALVTMAVAGLAGSLAVRRGLTKV</sequence>
<evidence type="ECO:0000256" key="8">
    <source>
        <dbReference type="ARBA" id="ARBA00023136"/>
    </source>
</evidence>
<name>A0A934U2W6_9NOCA</name>
<evidence type="ECO:0000256" key="2">
    <source>
        <dbReference type="ARBA" id="ARBA00005551"/>
    </source>
</evidence>
<evidence type="ECO:0000256" key="3">
    <source>
        <dbReference type="ARBA" id="ARBA00022448"/>
    </source>
</evidence>
<feature type="transmembrane region" description="Helical" evidence="9">
    <location>
        <begin position="116"/>
        <end position="135"/>
    </location>
</feature>
<accession>A0A934U2W6</accession>
<gene>
    <name evidence="11" type="ORF">JGU71_09805</name>
</gene>
<comment type="similarity">
    <text evidence="2">Belongs to the monovalent cation:proton antiporter 2 (CPA2) transporter (TC 2.A.37) family.</text>
</comment>